<name>A0A1U9QTC2_STRNV</name>
<dbReference type="EMBL" id="CP018047">
    <property type="protein sequence ID" value="AQU67460.1"/>
    <property type="molecule type" value="Genomic_DNA"/>
</dbReference>
<dbReference type="OrthoDB" id="4545744at2"/>
<reference evidence="4 5" key="1">
    <citation type="submission" date="2016-11" db="EMBL/GenBank/DDBJ databases">
        <title>Complete genome sequence of Streptomyces niveus SCSIO 3406.</title>
        <authorList>
            <person name="Zhu Q."/>
            <person name="Cheng W."/>
            <person name="Song Y."/>
            <person name="Li Q."/>
            <person name="Ju J."/>
        </authorList>
    </citation>
    <scope>NUCLEOTIDE SEQUENCE [LARGE SCALE GENOMIC DNA]</scope>
    <source>
        <strain evidence="4 5">SCSIO 3406</strain>
    </source>
</reference>
<dbReference type="GO" id="GO:0016787">
    <property type="term" value="F:hydrolase activity"/>
    <property type="evidence" value="ECO:0007669"/>
    <property type="project" value="UniProtKB-KW"/>
</dbReference>
<keyword evidence="2 4" id="KW-0378">Hydrolase</keyword>
<evidence type="ECO:0000256" key="1">
    <source>
        <dbReference type="ARBA" id="ARBA00001946"/>
    </source>
</evidence>
<evidence type="ECO:0000256" key="2">
    <source>
        <dbReference type="ARBA" id="ARBA00022801"/>
    </source>
</evidence>
<sequence>MKVRRNVRAVLLDGDHLLFLRRGWPDGPTYFTTVGGGVEPYDADLEVALRREAMEEIGATLGPVAEFLTVTEPGERVTVVQHYFRADVLEMDLDRRNGPEMDDPDIGNFSPVRVALDVTALTALELQPTELADYLREHIGEWRP</sequence>
<evidence type="ECO:0000313" key="4">
    <source>
        <dbReference type="EMBL" id="AQU67460.1"/>
    </source>
</evidence>
<dbReference type="InterPro" id="IPR015797">
    <property type="entry name" value="NUDIX_hydrolase-like_dom_sf"/>
</dbReference>
<dbReference type="InterPro" id="IPR000086">
    <property type="entry name" value="NUDIX_hydrolase_dom"/>
</dbReference>
<dbReference type="PANTHER" id="PTHR43046:SF14">
    <property type="entry name" value="MUTT_NUDIX FAMILY PROTEIN"/>
    <property type="match status" value="1"/>
</dbReference>
<dbReference type="Pfam" id="PF00293">
    <property type="entry name" value="NUDIX"/>
    <property type="match status" value="1"/>
</dbReference>
<dbReference type="KEGG" id="snw:BBN63_15610"/>
<comment type="cofactor">
    <cofactor evidence="1">
        <name>Mg(2+)</name>
        <dbReference type="ChEBI" id="CHEBI:18420"/>
    </cofactor>
</comment>
<dbReference type="AlphaFoldDB" id="A0A1U9QTC2"/>
<dbReference type="Proteomes" id="UP000189677">
    <property type="component" value="Chromosome"/>
</dbReference>
<dbReference type="SUPFAM" id="SSF55811">
    <property type="entry name" value="Nudix"/>
    <property type="match status" value="1"/>
</dbReference>
<gene>
    <name evidence="4" type="ORF">BBN63_15610</name>
</gene>
<evidence type="ECO:0000259" key="3">
    <source>
        <dbReference type="PROSITE" id="PS51462"/>
    </source>
</evidence>
<protein>
    <submittedName>
        <fullName evidence="4">NUDIX hydrolase</fullName>
    </submittedName>
</protein>
<dbReference type="RefSeq" id="WP_078076024.1">
    <property type="nucleotide sequence ID" value="NZ_CP018047.1"/>
</dbReference>
<proteinExistence type="predicted"/>
<dbReference type="PROSITE" id="PS51462">
    <property type="entry name" value="NUDIX"/>
    <property type="match status" value="1"/>
</dbReference>
<dbReference type="PANTHER" id="PTHR43046">
    <property type="entry name" value="GDP-MANNOSE MANNOSYL HYDROLASE"/>
    <property type="match status" value="1"/>
</dbReference>
<accession>A0A1U9QTC2</accession>
<feature type="domain" description="Nudix hydrolase" evidence="3">
    <location>
        <begin position="2"/>
        <end position="139"/>
    </location>
</feature>
<evidence type="ECO:0000313" key="5">
    <source>
        <dbReference type="Proteomes" id="UP000189677"/>
    </source>
</evidence>
<dbReference type="Gene3D" id="3.90.79.10">
    <property type="entry name" value="Nucleoside Triphosphate Pyrophosphohydrolase"/>
    <property type="match status" value="1"/>
</dbReference>
<keyword evidence="5" id="KW-1185">Reference proteome</keyword>
<organism evidence="4 5">
    <name type="scientific">Streptomyces niveus</name>
    <name type="common">Streptomyces spheroides</name>
    <dbReference type="NCBI Taxonomy" id="193462"/>
    <lineage>
        <taxon>Bacteria</taxon>
        <taxon>Bacillati</taxon>
        <taxon>Actinomycetota</taxon>
        <taxon>Actinomycetes</taxon>
        <taxon>Kitasatosporales</taxon>
        <taxon>Streptomycetaceae</taxon>
        <taxon>Streptomyces</taxon>
    </lineage>
</organism>